<gene>
    <name evidence="5" type="ORF">EAH89_24445</name>
</gene>
<dbReference type="PANTHER" id="PTHR24095">
    <property type="entry name" value="ACETYL-COENZYME A SYNTHETASE"/>
    <property type="match status" value="1"/>
</dbReference>
<reference evidence="5 6" key="1">
    <citation type="journal article" date="2019" name="Environ. Microbiol.">
        <title>Species interactions and distinct microbial communities in high Arctic permafrost affected cryosols are associated with the CH4 and CO2 gas fluxes.</title>
        <authorList>
            <person name="Altshuler I."/>
            <person name="Hamel J."/>
            <person name="Turney S."/>
            <person name="Magnuson E."/>
            <person name="Levesque R."/>
            <person name="Greer C."/>
            <person name="Whyte L.G."/>
        </authorList>
    </citation>
    <scope>NUCLEOTIDE SEQUENCE [LARGE SCALE GENOMIC DNA]</scope>
    <source>
        <strain evidence="5 6">S9.3B</strain>
    </source>
</reference>
<dbReference type="InterPro" id="IPR000873">
    <property type="entry name" value="AMP-dep_synth/lig_dom"/>
</dbReference>
<evidence type="ECO:0000313" key="6">
    <source>
        <dbReference type="Proteomes" id="UP000317078"/>
    </source>
</evidence>
<dbReference type="InterPro" id="IPR032387">
    <property type="entry name" value="ACAS_N"/>
</dbReference>
<dbReference type="Proteomes" id="UP000317078">
    <property type="component" value="Unassembled WGS sequence"/>
</dbReference>
<evidence type="ECO:0000259" key="3">
    <source>
        <dbReference type="Pfam" id="PF00501"/>
    </source>
</evidence>
<dbReference type="GO" id="GO:0003987">
    <property type="term" value="F:acetate-CoA ligase activity"/>
    <property type="evidence" value="ECO:0007669"/>
    <property type="project" value="UniProtKB-EC"/>
</dbReference>
<comment type="caution">
    <text evidence="5">The sequence shown here is derived from an EMBL/GenBank/DDBJ whole genome shotgun (WGS) entry which is preliminary data.</text>
</comment>
<dbReference type="AlphaFoldDB" id="A0A502FAR8"/>
<keyword evidence="5" id="KW-0436">Ligase</keyword>
<dbReference type="Pfam" id="PF16177">
    <property type="entry name" value="ACAS_N"/>
    <property type="match status" value="1"/>
</dbReference>
<name>A0A502FAR8_9PROT</name>
<keyword evidence="6" id="KW-1185">Reference proteome</keyword>
<feature type="domain" description="Acetyl-coenzyme A synthetase N-terminal" evidence="4">
    <location>
        <begin position="24"/>
        <end position="79"/>
    </location>
</feature>
<dbReference type="EMBL" id="RCZP01000039">
    <property type="protein sequence ID" value="TPG46505.1"/>
    <property type="molecule type" value="Genomic_DNA"/>
</dbReference>
<dbReference type="EC" id="6.2.1.1" evidence="5"/>
<dbReference type="InterPro" id="IPR042099">
    <property type="entry name" value="ANL_N_sf"/>
</dbReference>
<dbReference type="GO" id="GO:0005829">
    <property type="term" value="C:cytosol"/>
    <property type="evidence" value="ECO:0007669"/>
    <property type="project" value="TreeGrafter"/>
</dbReference>
<feature type="domain" description="AMP-dependent synthetase/ligase" evidence="3">
    <location>
        <begin position="88"/>
        <end position="222"/>
    </location>
</feature>
<comment type="similarity">
    <text evidence="1">Belongs to the ATP-dependent AMP-binding enzyme family.</text>
</comment>
<sequence>MPVQIFDVKPEIAAGSRVDEARRRAMVEEAGRDPEGFWRREMGRIAWMRAPRRIKNTSFEGDVSIRWFEDGVLNISESCLDRHVEGGRGDQVAILWEGDDPNADARVTYRDLLARVCRLANAMKALGVRRGDRVSIYLPMIVEAAVAMLACARLGAVHSIIFGGFSPDSLASRMQDCESTLLITADEGRRGGRTVPLKANADEALRSCPTVKAVIVARNTGGAVTMQEGRDHDWATLCDAQSAECAPEP</sequence>
<evidence type="ECO:0000259" key="4">
    <source>
        <dbReference type="Pfam" id="PF16177"/>
    </source>
</evidence>
<keyword evidence="2" id="KW-0007">Acetylation</keyword>
<dbReference type="SUPFAM" id="SSF56801">
    <property type="entry name" value="Acetyl-CoA synthetase-like"/>
    <property type="match status" value="1"/>
</dbReference>
<dbReference type="RefSeq" id="WP_140886354.1">
    <property type="nucleotide sequence ID" value="NZ_RCZP01000039.1"/>
</dbReference>
<protein>
    <submittedName>
        <fullName evidence="5">Acetyl-coenzyme A synthetase</fullName>
        <ecNumber evidence="5">6.2.1.1</ecNumber>
    </submittedName>
</protein>
<dbReference type="GO" id="GO:0006085">
    <property type="term" value="P:acetyl-CoA biosynthetic process"/>
    <property type="evidence" value="ECO:0007669"/>
    <property type="project" value="TreeGrafter"/>
</dbReference>
<organism evidence="5 6">
    <name type="scientific">Muricoccus nepalensis</name>
    <dbReference type="NCBI Taxonomy" id="1854500"/>
    <lineage>
        <taxon>Bacteria</taxon>
        <taxon>Pseudomonadati</taxon>
        <taxon>Pseudomonadota</taxon>
        <taxon>Alphaproteobacteria</taxon>
        <taxon>Acetobacterales</taxon>
        <taxon>Roseomonadaceae</taxon>
        <taxon>Muricoccus</taxon>
    </lineage>
</organism>
<proteinExistence type="inferred from homology"/>
<evidence type="ECO:0000313" key="5">
    <source>
        <dbReference type="EMBL" id="TPG46505.1"/>
    </source>
</evidence>
<accession>A0A502FAR8</accession>
<dbReference type="Pfam" id="PF00501">
    <property type="entry name" value="AMP-binding"/>
    <property type="match status" value="1"/>
</dbReference>
<dbReference type="OrthoDB" id="9803968at2"/>
<dbReference type="PANTHER" id="PTHR24095:SF14">
    <property type="entry name" value="ACETYL-COENZYME A SYNTHETASE 1"/>
    <property type="match status" value="1"/>
</dbReference>
<evidence type="ECO:0000256" key="1">
    <source>
        <dbReference type="ARBA" id="ARBA00006432"/>
    </source>
</evidence>
<dbReference type="Gene3D" id="3.40.50.12780">
    <property type="entry name" value="N-terminal domain of ligase-like"/>
    <property type="match status" value="1"/>
</dbReference>
<evidence type="ECO:0000256" key="2">
    <source>
        <dbReference type="ARBA" id="ARBA00022990"/>
    </source>
</evidence>
<feature type="non-terminal residue" evidence="5">
    <location>
        <position position="249"/>
    </location>
</feature>